<reference evidence="9 10" key="1">
    <citation type="submission" date="2025-04" db="UniProtKB">
        <authorList>
            <consortium name="RefSeq"/>
        </authorList>
    </citation>
    <scope>IDENTIFICATION</scope>
    <source>
        <tissue evidence="9 10">In vitro plantlets</tissue>
    </source>
</reference>
<dbReference type="GO" id="GO:0061630">
    <property type="term" value="F:ubiquitin protein ligase activity"/>
    <property type="evidence" value="ECO:0007669"/>
    <property type="project" value="UniProtKB-EC"/>
</dbReference>
<dbReference type="InterPro" id="IPR011989">
    <property type="entry name" value="ARM-like"/>
</dbReference>
<feature type="coiled-coil region" evidence="6">
    <location>
        <begin position="61"/>
        <end position="88"/>
    </location>
</feature>
<dbReference type="PROSITE" id="PS51698">
    <property type="entry name" value="U_BOX"/>
    <property type="match status" value="1"/>
</dbReference>
<keyword evidence="8" id="KW-1185">Reference proteome</keyword>
<dbReference type="Pfam" id="PF04564">
    <property type="entry name" value="U-box"/>
    <property type="match status" value="1"/>
</dbReference>
<dbReference type="SMART" id="SM00185">
    <property type="entry name" value="ARM"/>
    <property type="match status" value="9"/>
</dbReference>
<dbReference type="InterPro" id="IPR036537">
    <property type="entry name" value="Adaptor_Cbl_N_dom_sf"/>
</dbReference>
<dbReference type="InterPro" id="IPR000225">
    <property type="entry name" value="Armadillo"/>
</dbReference>
<keyword evidence="5" id="KW-0677">Repeat</keyword>
<dbReference type="EC" id="2.3.2.27" evidence="3"/>
<organism evidence="8 9">
    <name type="scientific">Ziziphus jujuba</name>
    <name type="common">Chinese jujube</name>
    <name type="synonym">Ziziphus sativa</name>
    <dbReference type="NCBI Taxonomy" id="326968"/>
    <lineage>
        <taxon>Eukaryota</taxon>
        <taxon>Viridiplantae</taxon>
        <taxon>Streptophyta</taxon>
        <taxon>Embryophyta</taxon>
        <taxon>Tracheophyta</taxon>
        <taxon>Spermatophyta</taxon>
        <taxon>Magnoliopsida</taxon>
        <taxon>eudicotyledons</taxon>
        <taxon>Gunneridae</taxon>
        <taxon>Pentapetalae</taxon>
        <taxon>rosids</taxon>
        <taxon>fabids</taxon>
        <taxon>Rosales</taxon>
        <taxon>Rhamnaceae</taxon>
        <taxon>Paliureae</taxon>
        <taxon>Ziziphus</taxon>
    </lineage>
</organism>
<dbReference type="SUPFAM" id="SSF57850">
    <property type="entry name" value="RING/U-box"/>
    <property type="match status" value="1"/>
</dbReference>
<dbReference type="RefSeq" id="XP_015876512.1">
    <property type="nucleotide sequence ID" value="XM_016021026.2"/>
</dbReference>
<dbReference type="PANTHER" id="PTHR45958:SF15">
    <property type="entry name" value="RING-TYPE E3 UBIQUITIN TRANSFERASE"/>
    <property type="match status" value="1"/>
</dbReference>
<dbReference type="GO" id="GO:0016567">
    <property type="term" value="P:protein ubiquitination"/>
    <property type="evidence" value="ECO:0007669"/>
    <property type="project" value="UniProtKB-UniPathway"/>
</dbReference>
<evidence type="ECO:0000256" key="5">
    <source>
        <dbReference type="ARBA" id="ARBA00022737"/>
    </source>
</evidence>
<keyword evidence="6" id="KW-0175">Coiled coil</keyword>
<proteinExistence type="predicted"/>
<gene>
    <name evidence="9 10" type="primary">LOC107413150</name>
</gene>
<evidence type="ECO:0000256" key="2">
    <source>
        <dbReference type="ARBA" id="ARBA00004906"/>
    </source>
</evidence>
<dbReference type="Gene3D" id="1.20.930.20">
    <property type="entry name" value="Adaptor protein Cbl, N-terminal domain"/>
    <property type="match status" value="1"/>
</dbReference>
<comment type="catalytic activity">
    <reaction evidence="1">
        <text>S-ubiquitinyl-[E2 ubiquitin-conjugating enzyme]-L-cysteine + [acceptor protein]-L-lysine = [E2 ubiquitin-conjugating enzyme]-L-cysteine + N(6)-ubiquitinyl-[acceptor protein]-L-lysine.</text>
        <dbReference type="EC" id="2.3.2.27"/>
    </reaction>
</comment>
<comment type="pathway">
    <text evidence="2">Protein modification; protein ubiquitination.</text>
</comment>
<dbReference type="UniPathway" id="UPA00143"/>
<evidence type="ECO:0000313" key="8">
    <source>
        <dbReference type="Proteomes" id="UP001652623"/>
    </source>
</evidence>
<dbReference type="GeneID" id="107413150"/>
<evidence type="ECO:0000313" key="10">
    <source>
        <dbReference type="RefSeq" id="XP_015876512.1"/>
    </source>
</evidence>
<name>A0A6P3ZSL3_ZIZJJ</name>
<dbReference type="CDD" id="cd21037">
    <property type="entry name" value="MLKL_NTD"/>
    <property type="match status" value="1"/>
</dbReference>
<protein>
    <recommendedName>
        <fullName evidence="3">RING-type E3 ubiquitin transferase</fullName>
        <ecNumber evidence="3">2.3.2.27</ecNumber>
    </recommendedName>
</protein>
<dbReference type="GO" id="GO:0007166">
    <property type="term" value="P:cell surface receptor signaling pathway"/>
    <property type="evidence" value="ECO:0007669"/>
    <property type="project" value="InterPro"/>
</dbReference>
<keyword evidence="4" id="KW-0808">Transferase</keyword>
<dbReference type="InterPro" id="IPR016024">
    <property type="entry name" value="ARM-type_fold"/>
</dbReference>
<evidence type="ECO:0000256" key="1">
    <source>
        <dbReference type="ARBA" id="ARBA00000900"/>
    </source>
</evidence>
<dbReference type="InterPro" id="IPR013083">
    <property type="entry name" value="Znf_RING/FYVE/PHD"/>
</dbReference>
<dbReference type="Proteomes" id="UP001652623">
    <property type="component" value="Chromosome 3"/>
</dbReference>
<evidence type="ECO:0000256" key="6">
    <source>
        <dbReference type="SAM" id="Coils"/>
    </source>
</evidence>
<dbReference type="AlphaFoldDB" id="A0A6P3ZSL3"/>
<dbReference type="InterPro" id="IPR052608">
    <property type="entry name" value="U-box_domain_protein"/>
</dbReference>
<dbReference type="InterPro" id="IPR059179">
    <property type="entry name" value="MLKL-like_MCAfunc"/>
</dbReference>
<dbReference type="InterPro" id="IPR003613">
    <property type="entry name" value="Ubox_domain"/>
</dbReference>
<dbReference type="SMR" id="A0A6P3ZSL3"/>
<evidence type="ECO:0000256" key="3">
    <source>
        <dbReference type="ARBA" id="ARBA00012483"/>
    </source>
</evidence>
<dbReference type="Gene3D" id="1.25.10.10">
    <property type="entry name" value="Leucine-rich Repeat Variant"/>
    <property type="match status" value="3"/>
</dbReference>
<dbReference type="SMART" id="SM00504">
    <property type="entry name" value="Ubox"/>
    <property type="match status" value="1"/>
</dbReference>
<dbReference type="KEGG" id="zju:107413150"/>
<evidence type="ECO:0000313" key="9">
    <source>
        <dbReference type="RefSeq" id="XP_015876511.1"/>
    </source>
</evidence>
<dbReference type="Gene3D" id="3.30.40.10">
    <property type="entry name" value="Zinc/RING finger domain, C3HC4 (zinc finger)"/>
    <property type="match status" value="1"/>
</dbReference>
<evidence type="ECO:0000256" key="4">
    <source>
        <dbReference type="ARBA" id="ARBA00022679"/>
    </source>
</evidence>
<accession>A0A6P3ZSL3</accession>
<dbReference type="RefSeq" id="XP_015876511.1">
    <property type="nucleotide sequence ID" value="XM_016021025.2"/>
</dbReference>
<dbReference type="PANTHER" id="PTHR45958">
    <property type="entry name" value="RING-TYPE E3 UBIQUITIN TRANSFERASE"/>
    <property type="match status" value="1"/>
</dbReference>
<sequence length="1012" mass="112755">MSLELIPIGTILSVLTNQIIKTANAAKDVVFEKESFKALSEHLFDIEPVLRELQRQDMNNSQAARLALESLEADIKRANNLVEKYKDRARFYLLVNCRHIVNEVQEVTRDIGRSLASLSLANTEVLANISDKVNRLHNEMQRVEFEASSSQVQIVEKLNQGLIEQKRDQDFANDMLEQIAMAVGVPVEPSEICKELANFRKEKEEAASRKERAEVFFLEQVIELLSRADAARDFEEVKKQYEQRVEAIDRYDSREEYVIPLPSFLCRINGTVMVDPVSLCTGTTCERAAVTAWFESGHITDPETGEVLENTSLRPNLPLRQSIEEWRERNNCLMIRSSKVKLLSGVDESVEEALNQMQHLMRESSINKDWIAIEGLNDIIVSILGTSHNRHVKRKILITLKEFLEGHARNKEKMVESKAWDHIIPCLGRDPIISKAAIELLYELLQDRSSWNISVCKKLSQQCSAILFLVTLLKGPVRESAEMAEKILLKLFEIDEENIASAAKCGWCRPLVDRIVHGPEPSRISMVKNVIDMELVDLDLKTLGEEGIIPHLIEMASGNIESKELSLSALVKLSGCLANKELIATAGGVHFIVNLMFSSNRTIIIVKCCELLEKISSDDDGVKYLVDENGNQLDLEQIVTKLLTLQQNPNSAHNVRRPALRALLGICKFEGGLVKKAVLTVNGVSLVLPLLDDNDLEVREIAVNLLFLFSQHEPEGVVEYLLKPRRLEVLVGFLENEDNDDVKMAAAGLLANLPKSERSLTMKLIELDGLNALINILRNGTMEAKENALSALFRFTDPENRDSQRILVEAGVYPLLVNFLKSSSVTAKARAAALIGNLSMSSPKLTVPDKGALCWCFRPSGIPTCPAHGGICSVNSTFCLLEANALPHLVSLLHGEVHETAYEAIQTLSTLVHEGYPQRGANVLHEADAIKPILEILGWGTNSLKEEALGLLEKVFVSREMADNYGSRARFLLVGLTGGNIQTNGRLMRKAAIVLTLLERYSKSSTSIIPGL</sequence>
<dbReference type="SUPFAM" id="SSF48371">
    <property type="entry name" value="ARM repeat"/>
    <property type="match status" value="2"/>
</dbReference>
<feature type="domain" description="U-box" evidence="7">
    <location>
        <begin position="259"/>
        <end position="333"/>
    </location>
</feature>
<evidence type="ECO:0000259" key="7">
    <source>
        <dbReference type="PROSITE" id="PS51698"/>
    </source>
</evidence>